<dbReference type="RefSeq" id="WP_378518939.1">
    <property type="nucleotide sequence ID" value="NZ_CBCSDI010000008.1"/>
</dbReference>
<sequence>MRPSYRTALVRRGQRVLLWVSGPQRDLPAGIHAAGWVTGPVVDDRLPVRLAALEQPVLRPGLLAHPALALLEVLRMPAGSNPSWVTREELAALEELGLPAAGQAPASE</sequence>
<keyword evidence="2" id="KW-1185">Reference proteome</keyword>
<proteinExistence type="predicted"/>
<reference evidence="1 2" key="1">
    <citation type="submission" date="2024-09" db="EMBL/GenBank/DDBJ databases">
        <authorList>
            <person name="Sun Q."/>
            <person name="Mori K."/>
        </authorList>
    </citation>
    <scope>NUCLEOTIDE SEQUENCE [LARGE SCALE GENOMIC DNA]</scope>
    <source>
        <strain evidence="1 2">CCM 8654</strain>
    </source>
</reference>
<dbReference type="Proteomes" id="UP001589698">
    <property type="component" value="Unassembled WGS sequence"/>
</dbReference>
<dbReference type="EMBL" id="JBHLXH010000001">
    <property type="protein sequence ID" value="MFC0223183.1"/>
    <property type="molecule type" value="Genomic_DNA"/>
</dbReference>
<name>A0ABV6E2L3_9ACTN</name>
<comment type="caution">
    <text evidence="1">The sequence shown here is derived from an EMBL/GenBank/DDBJ whole genome shotgun (WGS) entry which is preliminary data.</text>
</comment>
<organism evidence="1 2">
    <name type="scientific">Nocardioides zeicaulis</name>
    <dbReference type="NCBI Taxonomy" id="1776857"/>
    <lineage>
        <taxon>Bacteria</taxon>
        <taxon>Bacillati</taxon>
        <taxon>Actinomycetota</taxon>
        <taxon>Actinomycetes</taxon>
        <taxon>Propionibacteriales</taxon>
        <taxon>Nocardioidaceae</taxon>
        <taxon>Nocardioides</taxon>
    </lineage>
</organism>
<evidence type="ECO:0000313" key="1">
    <source>
        <dbReference type="EMBL" id="MFC0223183.1"/>
    </source>
</evidence>
<protein>
    <recommendedName>
        <fullName evidence="3">EVE domain-containing protein</fullName>
    </recommendedName>
</protein>
<gene>
    <name evidence="1" type="ORF">ACFFJG_11890</name>
</gene>
<accession>A0ABV6E2L3</accession>
<evidence type="ECO:0008006" key="3">
    <source>
        <dbReference type="Google" id="ProtNLM"/>
    </source>
</evidence>
<evidence type="ECO:0000313" key="2">
    <source>
        <dbReference type="Proteomes" id="UP001589698"/>
    </source>
</evidence>